<comment type="caution">
    <text evidence="2">The sequence shown here is derived from an EMBL/GenBank/DDBJ whole genome shotgun (WGS) entry which is preliminary data.</text>
</comment>
<reference evidence="3" key="1">
    <citation type="submission" date="2017-09" db="EMBL/GenBank/DDBJ databases">
        <title>Depth-based differentiation of microbial function through sediment-hosted aquifers and enrichment of novel symbionts in the deep terrestrial subsurface.</title>
        <authorList>
            <person name="Probst A.J."/>
            <person name="Ladd B."/>
            <person name="Jarett J.K."/>
            <person name="Geller-Mcgrath D.E."/>
            <person name="Sieber C.M.K."/>
            <person name="Emerson J.B."/>
            <person name="Anantharaman K."/>
            <person name="Thomas B.C."/>
            <person name="Malmstrom R."/>
            <person name="Stieglmeier M."/>
            <person name="Klingl A."/>
            <person name="Woyke T."/>
            <person name="Ryan C.M."/>
            <person name="Banfield J.F."/>
        </authorList>
    </citation>
    <scope>NUCLEOTIDE SEQUENCE [LARGE SCALE GENOMIC DNA]</scope>
</reference>
<sequence length="93" mass="10999">MIKKVIIVFGLIIFILIIEFVILRQEKEGKGGISFEEQQSIEAWIIEIDLNQYGDPKDTVYTGGTPLFDERTGERVDRYEYVLRKHPDRPWRK</sequence>
<dbReference type="AlphaFoldDB" id="A0A2M7R754"/>
<accession>A0A2M7R754</accession>
<protein>
    <submittedName>
        <fullName evidence="2">Uncharacterized protein</fullName>
    </submittedName>
</protein>
<feature type="transmembrane region" description="Helical" evidence="1">
    <location>
        <begin position="6"/>
        <end position="23"/>
    </location>
</feature>
<name>A0A2M7R754_9BACT</name>
<evidence type="ECO:0000256" key="1">
    <source>
        <dbReference type="SAM" id="Phobius"/>
    </source>
</evidence>
<dbReference type="Proteomes" id="UP000230767">
    <property type="component" value="Unassembled WGS sequence"/>
</dbReference>
<organism evidence="2 3">
    <name type="scientific">Candidatus Nealsonbacteria bacterium CG_4_10_14_0_8_um_filter_37_14</name>
    <dbReference type="NCBI Taxonomy" id="1974684"/>
    <lineage>
        <taxon>Bacteria</taxon>
        <taxon>Candidatus Nealsoniibacteriota</taxon>
    </lineage>
</organism>
<evidence type="ECO:0000313" key="3">
    <source>
        <dbReference type="Proteomes" id="UP000230767"/>
    </source>
</evidence>
<evidence type="ECO:0000313" key="2">
    <source>
        <dbReference type="EMBL" id="PIY89660.1"/>
    </source>
</evidence>
<dbReference type="EMBL" id="PFLW01000008">
    <property type="protein sequence ID" value="PIY89660.1"/>
    <property type="molecule type" value="Genomic_DNA"/>
</dbReference>
<gene>
    <name evidence="2" type="ORF">COY73_00340</name>
</gene>
<keyword evidence="1" id="KW-0472">Membrane</keyword>
<keyword evidence="1" id="KW-0812">Transmembrane</keyword>
<keyword evidence="1" id="KW-1133">Transmembrane helix</keyword>
<proteinExistence type="predicted"/>